<dbReference type="GO" id="GO:0008270">
    <property type="term" value="F:zinc ion binding"/>
    <property type="evidence" value="ECO:0007669"/>
    <property type="project" value="UniProtKB-KW"/>
</dbReference>
<dbReference type="InterPro" id="IPR013763">
    <property type="entry name" value="Cyclin-like_dom"/>
</dbReference>
<evidence type="ECO:0000256" key="6">
    <source>
        <dbReference type="ARBA" id="ARBA00023015"/>
    </source>
</evidence>
<name>A0A9P4NUU3_9PEZI</name>
<feature type="compositionally biased region" description="Pro residues" evidence="10">
    <location>
        <begin position="398"/>
        <end position="408"/>
    </location>
</feature>
<dbReference type="GO" id="GO:0005634">
    <property type="term" value="C:nucleus"/>
    <property type="evidence" value="ECO:0007669"/>
    <property type="project" value="UniProtKB-SubCell"/>
</dbReference>
<feature type="domain" description="Cyclin-like" evidence="11">
    <location>
        <begin position="230"/>
        <end position="314"/>
    </location>
</feature>
<feature type="compositionally biased region" description="Low complexity" evidence="10">
    <location>
        <begin position="22"/>
        <end position="33"/>
    </location>
</feature>
<dbReference type="Proteomes" id="UP000800235">
    <property type="component" value="Unassembled WGS sequence"/>
</dbReference>
<dbReference type="SUPFAM" id="SSF47954">
    <property type="entry name" value="Cyclin-like"/>
    <property type="match status" value="2"/>
</dbReference>
<keyword evidence="7" id="KW-0010">Activator</keyword>
<evidence type="ECO:0000256" key="5">
    <source>
        <dbReference type="ARBA" id="ARBA00022833"/>
    </source>
</evidence>
<dbReference type="Gene3D" id="1.10.472.170">
    <property type="match status" value="1"/>
</dbReference>
<comment type="subcellular location">
    <subcellularLocation>
        <location evidence="1">Nucleus</location>
    </subcellularLocation>
</comment>
<keyword evidence="5" id="KW-0862">Zinc</keyword>
<evidence type="ECO:0000256" key="9">
    <source>
        <dbReference type="ARBA" id="ARBA00023242"/>
    </source>
</evidence>
<evidence type="ECO:0000313" key="12">
    <source>
        <dbReference type="EMBL" id="KAF2432685.1"/>
    </source>
</evidence>
<dbReference type="Pfam" id="PF07741">
    <property type="entry name" value="BRF1"/>
    <property type="match status" value="1"/>
</dbReference>
<dbReference type="Pfam" id="PF00382">
    <property type="entry name" value="TFIIB"/>
    <property type="match status" value="2"/>
</dbReference>
<evidence type="ECO:0000259" key="11">
    <source>
        <dbReference type="SMART" id="SM00385"/>
    </source>
</evidence>
<dbReference type="GO" id="GO:0000126">
    <property type="term" value="C:transcription factor TFIIIB complex"/>
    <property type="evidence" value="ECO:0007669"/>
    <property type="project" value="TreeGrafter"/>
</dbReference>
<dbReference type="PANTHER" id="PTHR11618">
    <property type="entry name" value="TRANSCRIPTION INITIATION FACTOR IIB-RELATED"/>
    <property type="match status" value="1"/>
</dbReference>
<evidence type="ECO:0000256" key="10">
    <source>
        <dbReference type="SAM" id="MobiDB-lite"/>
    </source>
</evidence>
<keyword evidence="4" id="KW-0863">Zinc-finger</keyword>
<accession>A0A9P4NUU3</accession>
<dbReference type="FunFam" id="1.10.472.10:FF:000002">
    <property type="entry name" value="Transcription factor IIIB 90 kDa subunit"/>
    <property type="match status" value="1"/>
</dbReference>
<evidence type="ECO:0000256" key="8">
    <source>
        <dbReference type="ARBA" id="ARBA00023163"/>
    </source>
</evidence>
<feature type="compositionally biased region" description="Polar residues" evidence="10">
    <location>
        <begin position="599"/>
        <end position="609"/>
    </location>
</feature>
<evidence type="ECO:0000313" key="13">
    <source>
        <dbReference type="Proteomes" id="UP000800235"/>
    </source>
</evidence>
<dbReference type="OrthoDB" id="511529at2759"/>
<proteinExistence type="inferred from homology"/>
<dbReference type="EMBL" id="MU007024">
    <property type="protein sequence ID" value="KAF2432685.1"/>
    <property type="molecule type" value="Genomic_DNA"/>
</dbReference>
<dbReference type="SMART" id="SM00385">
    <property type="entry name" value="CYCLIN"/>
    <property type="match status" value="1"/>
</dbReference>
<dbReference type="SUPFAM" id="SSF57783">
    <property type="entry name" value="Zinc beta-ribbon"/>
    <property type="match status" value="1"/>
</dbReference>
<feature type="region of interest" description="Disordered" evidence="10">
    <location>
        <begin position="637"/>
        <end position="767"/>
    </location>
</feature>
<feature type="region of interest" description="Disordered" evidence="10">
    <location>
        <begin position="380"/>
        <end position="455"/>
    </location>
</feature>
<dbReference type="GO" id="GO:0000995">
    <property type="term" value="F:RNA polymerase III general transcription initiation factor activity"/>
    <property type="evidence" value="ECO:0007669"/>
    <property type="project" value="TreeGrafter"/>
</dbReference>
<feature type="compositionally biased region" description="Acidic residues" evidence="10">
    <location>
        <begin position="751"/>
        <end position="767"/>
    </location>
</feature>
<feature type="compositionally biased region" description="Acidic residues" evidence="10">
    <location>
        <begin position="427"/>
        <end position="441"/>
    </location>
</feature>
<keyword evidence="6" id="KW-0805">Transcription regulation</keyword>
<feature type="region of interest" description="Disordered" evidence="10">
    <location>
        <begin position="1"/>
        <end position="36"/>
    </location>
</feature>
<keyword evidence="13" id="KW-1185">Reference proteome</keyword>
<protein>
    <recommendedName>
        <fullName evidence="11">Cyclin-like domain-containing protein</fullName>
    </recommendedName>
</protein>
<dbReference type="AlphaFoldDB" id="A0A9P4NUU3"/>
<keyword evidence="9" id="KW-0539">Nucleus</keyword>
<dbReference type="PRINTS" id="PR00685">
    <property type="entry name" value="TIFACTORIIB"/>
</dbReference>
<gene>
    <name evidence="12" type="ORF">EJ08DRAFT_108624</name>
</gene>
<feature type="compositionally biased region" description="Polar residues" evidence="10">
    <location>
        <begin position="409"/>
        <end position="418"/>
    </location>
</feature>
<dbReference type="GO" id="GO:0070897">
    <property type="term" value="P:transcription preinitiation complex assembly"/>
    <property type="evidence" value="ECO:0007669"/>
    <property type="project" value="InterPro"/>
</dbReference>
<dbReference type="Gene3D" id="1.20.5.650">
    <property type="entry name" value="Single helix bin"/>
    <property type="match status" value="1"/>
</dbReference>
<sequence>MAPPAVPTAKPRRARLPSLRGTPTPSARSTPAPESIASTAIVRRNIRQCPGCSTPDLHEQDGQLVCLSCGTVVSDSVIVNEITFGEAASGAPLVQGTTVHEGQRFAKTAAIGLRRGARTSGETFDNNMRQGKDELARLANVLQIVPMLEKAGNYYSLARIHHFQRQMKENAAICLYIACRQTPGNTTMLIDFAEQIKMNVYDLGATYKAFIKKISLVEELERVPIIEIEPLLFKFAKRLEFGDSVKQVANDAAAILSRMDRDWMVTGRQPMGLCGACLILAARMNNFRRSVREVVYVVKASDITIIKRLNEFQRTEAGRLTVQDFRQYGNRLKNTHEPPSVFNAREAKRQKRVLELGDDDPEAIGEDVMEEVVREASIVSSLPQENRRDADGFAIPNLPVPHQLPTPSPSVRTTSGSREATERSVEVEQEDAEEEEEEEEEAPKRKRGRPPKVILPPVEVRPEDLVLEGQLEEEIIHLVEANAEADTATYSIAEARAKRLAEIEKDKLRRTSNWQHSDMPTTELIGDDEFEDDPEVANCLLDEKEVIAKEQIWVTHNHDWLRAQQQRLLHEQMDEARGKKKKTAGERKKMPRRGDGSVLGNTPVSSPAEASSRMLEKRANRTAFSKHLNYDKLKSLYAPREESESGSPTPSSPNSRLRASSVAESSGGYASPASSLPMTPVKRGRGRPSTKNKQLPTPATSQVTTTASQNTEATAGASQERPVEIEDGNVSDADTVEEEGTVAPQMPSAWESEDEEEEEEYVDDGEEVEEAISLAGELNDDEEF</sequence>
<organism evidence="12 13">
    <name type="scientific">Tothia fuscella</name>
    <dbReference type="NCBI Taxonomy" id="1048955"/>
    <lineage>
        <taxon>Eukaryota</taxon>
        <taxon>Fungi</taxon>
        <taxon>Dikarya</taxon>
        <taxon>Ascomycota</taxon>
        <taxon>Pezizomycotina</taxon>
        <taxon>Dothideomycetes</taxon>
        <taxon>Pleosporomycetidae</taxon>
        <taxon>Venturiales</taxon>
        <taxon>Cylindrosympodiaceae</taxon>
        <taxon>Tothia</taxon>
    </lineage>
</organism>
<comment type="caution">
    <text evidence="12">The sequence shown here is derived from an EMBL/GenBank/DDBJ whole genome shotgun (WGS) entry which is preliminary data.</text>
</comment>
<evidence type="ECO:0000256" key="2">
    <source>
        <dbReference type="ARBA" id="ARBA00010857"/>
    </source>
</evidence>
<dbReference type="InterPro" id="IPR013150">
    <property type="entry name" value="TFIIB_cyclin"/>
</dbReference>
<dbReference type="CDD" id="cd20554">
    <property type="entry name" value="CYCLIN_TFIIIB90_rpt2"/>
    <property type="match status" value="1"/>
</dbReference>
<feature type="compositionally biased region" description="Polar residues" evidence="10">
    <location>
        <begin position="691"/>
        <end position="717"/>
    </location>
</feature>
<feature type="compositionally biased region" description="Basic and acidic residues" evidence="10">
    <location>
        <begin position="574"/>
        <end position="595"/>
    </location>
</feature>
<reference evidence="12" key="1">
    <citation type="journal article" date="2020" name="Stud. Mycol.">
        <title>101 Dothideomycetes genomes: a test case for predicting lifestyles and emergence of pathogens.</title>
        <authorList>
            <person name="Haridas S."/>
            <person name="Albert R."/>
            <person name="Binder M."/>
            <person name="Bloem J."/>
            <person name="Labutti K."/>
            <person name="Salamov A."/>
            <person name="Andreopoulos B."/>
            <person name="Baker S."/>
            <person name="Barry K."/>
            <person name="Bills G."/>
            <person name="Bluhm B."/>
            <person name="Cannon C."/>
            <person name="Castanera R."/>
            <person name="Culley D."/>
            <person name="Daum C."/>
            <person name="Ezra D."/>
            <person name="Gonzalez J."/>
            <person name="Henrissat B."/>
            <person name="Kuo A."/>
            <person name="Liang C."/>
            <person name="Lipzen A."/>
            <person name="Lutzoni F."/>
            <person name="Magnuson J."/>
            <person name="Mondo S."/>
            <person name="Nolan M."/>
            <person name="Ohm R."/>
            <person name="Pangilinan J."/>
            <person name="Park H.-J."/>
            <person name="Ramirez L."/>
            <person name="Alfaro M."/>
            <person name="Sun H."/>
            <person name="Tritt A."/>
            <person name="Yoshinaga Y."/>
            <person name="Zwiers L.-H."/>
            <person name="Turgeon B."/>
            <person name="Goodwin S."/>
            <person name="Spatafora J."/>
            <person name="Crous P."/>
            <person name="Grigoriev I."/>
        </authorList>
    </citation>
    <scope>NUCLEOTIDE SEQUENCE</scope>
    <source>
        <strain evidence="12">CBS 130266</strain>
    </source>
</reference>
<dbReference type="PANTHER" id="PTHR11618:SF4">
    <property type="entry name" value="TRANSCRIPTION FACTOR IIIB 90 KDA SUBUNIT"/>
    <property type="match status" value="1"/>
</dbReference>
<evidence type="ECO:0000256" key="4">
    <source>
        <dbReference type="ARBA" id="ARBA00022771"/>
    </source>
</evidence>
<feature type="compositionally biased region" description="Low complexity" evidence="10">
    <location>
        <begin position="645"/>
        <end position="655"/>
    </location>
</feature>
<dbReference type="GO" id="GO:0097550">
    <property type="term" value="C:transcription preinitiation complex"/>
    <property type="evidence" value="ECO:0007669"/>
    <property type="project" value="TreeGrafter"/>
</dbReference>
<keyword evidence="8" id="KW-0804">Transcription</keyword>
<dbReference type="InterPro" id="IPR000812">
    <property type="entry name" value="TFIIB"/>
</dbReference>
<evidence type="ECO:0000256" key="3">
    <source>
        <dbReference type="ARBA" id="ARBA00022723"/>
    </source>
</evidence>
<dbReference type="GO" id="GO:0017025">
    <property type="term" value="F:TBP-class protein binding"/>
    <property type="evidence" value="ECO:0007669"/>
    <property type="project" value="InterPro"/>
</dbReference>
<feature type="compositionally biased region" description="Acidic residues" evidence="10">
    <location>
        <begin position="725"/>
        <end position="740"/>
    </location>
</feature>
<keyword evidence="3" id="KW-0479">Metal-binding</keyword>
<evidence type="ECO:0000256" key="1">
    <source>
        <dbReference type="ARBA" id="ARBA00004123"/>
    </source>
</evidence>
<comment type="similarity">
    <text evidence="2">Belongs to the TFIIB family.</text>
</comment>
<dbReference type="InterPro" id="IPR011665">
    <property type="entry name" value="BRF1_TBP-bd_dom"/>
</dbReference>
<dbReference type="InterPro" id="IPR036915">
    <property type="entry name" value="Cyclin-like_sf"/>
</dbReference>
<feature type="region of interest" description="Disordered" evidence="10">
    <location>
        <begin position="574"/>
        <end position="615"/>
    </location>
</feature>
<dbReference type="Gene3D" id="1.10.472.10">
    <property type="entry name" value="Cyclin-like"/>
    <property type="match status" value="1"/>
</dbReference>
<evidence type="ECO:0000256" key="7">
    <source>
        <dbReference type="ARBA" id="ARBA00023159"/>
    </source>
</evidence>
<dbReference type="GO" id="GO:0001006">
    <property type="term" value="F:RNA polymerase III type 3 promoter sequence-specific DNA binding"/>
    <property type="evidence" value="ECO:0007669"/>
    <property type="project" value="TreeGrafter"/>
</dbReference>